<sequence>MPEIIGKLLKSDGKPVSEIEKQVSQALIDLETNEEIREQLKELYIVGVKEIEVGNKTAIIVYVPVPQLKAFHKVQTRLVRELEKKIGGKDILILAKRRILPKPQRGNKAKPQKQKRPRSRTLTAVHDAWLDELVYPAEVVGKRIRVKLDGKKVYKVHLDKTQQTNVGHKTQIFAAVYRKLTGKDVTFEFPEPIF</sequence>
<evidence type="ECO:0000256" key="3">
    <source>
        <dbReference type="ARBA" id="ARBA00023274"/>
    </source>
</evidence>
<gene>
    <name evidence="5" type="ORF">CBOVIS_LOCUS9950</name>
</gene>
<dbReference type="GO" id="GO:0003735">
    <property type="term" value="F:structural constituent of ribosome"/>
    <property type="evidence" value="ECO:0007669"/>
    <property type="project" value="InterPro"/>
</dbReference>
<dbReference type="AlphaFoldDB" id="A0A8S1F5H0"/>
<dbReference type="Proteomes" id="UP000494206">
    <property type="component" value="Unassembled WGS sequence"/>
</dbReference>
<evidence type="ECO:0000256" key="1">
    <source>
        <dbReference type="ARBA" id="ARBA00007820"/>
    </source>
</evidence>
<dbReference type="GO" id="GO:0042274">
    <property type="term" value="P:ribosomal small subunit biogenesis"/>
    <property type="evidence" value="ECO:0007669"/>
    <property type="project" value="TreeGrafter"/>
</dbReference>
<dbReference type="Pfam" id="PF01251">
    <property type="entry name" value="Ribosomal_S7e"/>
    <property type="match status" value="1"/>
</dbReference>
<protein>
    <recommendedName>
        <fullName evidence="4">40S ribosomal protein S7</fullName>
    </recommendedName>
</protein>
<organism evidence="5 6">
    <name type="scientific">Caenorhabditis bovis</name>
    <dbReference type="NCBI Taxonomy" id="2654633"/>
    <lineage>
        <taxon>Eukaryota</taxon>
        <taxon>Metazoa</taxon>
        <taxon>Ecdysozoa</taxon>
        <taxon>Nematoda</taxon>
        <taxon>Chromadorea</taxon>
        <taxon>Rhabditida</taxon>
        <taxon>Rhabditina</taxon>
        <taxon>Rhabditomorpha</taxon>
        <taxon>Rhabditoidea</taxon>
        <taxon>Rhabditidae</taxon>
        <taxon>Peloderinae</taxon>
        <taxon>Caenorhabditis</taxon>
    </lineage>
</organism>
<evidence type="ECO:0000313" key="5">
    <source>
        <dbReference type="EMBL" id="CAB3408130.1"/>
    </source>
</evidence>
<comment type="similarity">
    <text evidence="1 4">Belongs to the eukaryotic ribosomal protein eS7 family.</text>
</comment>
<dbReference type="GO" id="GO:0006364">
    <property type="term" value="P:rRNA processing"/>
    <property type="evidence" value="ECO:0007669"/>
    <property type="project" value="TreeGrafter"/>
</dbReference>
<keyword evidence="6" id="KW-1185">Reference proteome</keyword>
<dbReference type="InterPro" id="IPR000554">
    <property type="entry name" value="Ribosomal_eS7"/>
</dbReference>
<proteinExistence type="inferred from homology"/>
<keyword evidence="2 4" id="KW-0689">Ribosomal protein</keyword>
<name>A0A8S1F5H0_9PELO</name>
<accession>A0A8S1F5H0</accession>
<dbReference type="GO" id="GO:0006412">
    <property type="term" value="P:translation"/>
    <property type="evidence" value="ECO:0007669"/>
    <property type="project" value="InterPro"/>
</dbReference>
<reference evidence="5 6" key="1">
    <citation type="submission" date="2020-04" db="EMBL/GenBank/DDBJ databases">
        <authorList>
            <person name="Laetsch R D."/>
            <person name="Stevens L."/>
            <person name="Kumar S."/>
            <person name="Blaxter L. M."/>
        </authorList>
    </citation>
    <scope>NUCLEOTIDE SEQUENCE [LARGE SCALE GENOMIC DNA]</scope>
</reference>
<dbReference type="GO" id="GO:0030686">
    <property type="term" value="C:90S preribosome"/>
    <property type="evidence" value="ECO:0007669"/>
    <property type="project" value="TreeGrafter"/>
</dbReference>
<dbReference type="EMBL" id="CADEPM010000006">
    <property type="protein sequence ID" value="CAB3408130.1"/>
    <property type="molecule type" value="Genomic_DNA"/>
</dbReference>
<keyword evidence="3 4" id="KW-0687">Ribonucleoprotein</keyword>
<dbReference type="GO" id="GO:0032040">
    <property type="term" value="C:small-subunit processome"/>
    <property type="evidence" value="ECO:0007669"/>
    <property type="project" value="TreeGrafter"/>
</dbReference>
<dbReference type="GO" id="GO:0022627">
    <property type="term" value="C:cytosolic small ribosomal subunit"/>
    <property type="evidence" value="ECO:0007669"/>
    <property type="project" value="TreeGrafter"/>
</dbReference>
<comment type="caution">
    <text evidence="5">The sequence shown here is derived from an EMBL/GenBank/DDBJ whole genome shotgun (WGS) entry which is preliminary data.</text>
</comment>
<dbReference type="PANTHER" id="PTHR11278:SF0">
    <property type="entry name" value="SMALL RIBOSOMAL SUBUNIT PROTEIN ES7"/>
    <property type="match status" value="1"/>
</dbReference>
<evidence type="ECO:0000256" key="4">
    <source>
        <dbReference type="RuleBase" id="RU364105"/>
    </source>
</evidence>
<dbReference type="PANTHER" id="PTHR11278">
    <property type="entry name" value="40S RIBOSOMAL PROTEIN S7"/>
    <property type="match status" value="1"/>
</dbReference>
<dbReference type="OrthoDB" id="1724687at2759"/>
<evidence type="ECO:0000256" key="2">
    <source>
        <dbReference type="ARBA" id="ARBA00022980"/>
    </source>
</evidence>
<evidence type="ECO:0000313" key="6">
    <source>
        <dbReference type="Proteomes" id="UP000494206"/>
    </source>
</evidence>